<sequence length="243" mass="23487">MAVMKKTGLALALAGVVAAQSSSVVNVFLPGADSQTLLGSIIKSDSSKTTMAIACPTDADSVDCGFAGPITVTVGPSTFHAEESFESTSVVLDCKMTGTTAAMCAETFVGPAGLLATDISSLTASDASFDTAITTTATTTALASSDMAYIPVTLTDSLGDDTTLLTTAASGASGSASTASATGSSATQTADSSSATSGSSGTSSTGSATPSSDSNNGANRGDSRLLACAAVGAGLVGLTIMLL</sequence>
<dbReference type="GeneID" id="25322566"/>
<dbReference type="PANTHER" id="PTHR40640:SF1">
    <property type="entry name" value="ANCHORED GLYCOPROTEIN, PUTATIVE (AFU_ORTHOLOGUE AFUA_8G04860)-RELATED"/>
    <property type="match status" value="1"/>
</dbReference>
<keyword evidence="2" id="KW-1133">Transmembrane helix</keyword>
<evidence type="ECO:0000256" key="1">
    <source>
        <dbReference type="SAM" id="MobiDB-lite"/>
    </source>
</evidence>
<feature type="compositionally biased region" description="Low complexity" evidence="1">
    <location>
        <begin position="173"/>
        <end position="214"/>
    </location>
</feature>
<protein>
    <submittedName>
        <fullName evidence="4">Uncharacterized protein</fullName>
    </submittedName>
</protein>
<evidence type="ECO:0000313" key="4">
    <source>
        <dbReference type="EMBL" id="KIW60443.1"/>
    </source>
</evidence>
<keyword evidence="5" id="KW-1185">Reference proteome</keyword>
<dbReference type="RefSeq" id="XP_013321027.1">
    <property type="nucleotide sequence ID" value="XM_013465573.1"/>
</dbReference>
<dbReference type="HOGENOM" id="CLU_099918_0_0_1"/>
<reference evidence="4 5" key="1">
    <citation type="submission" date="2015-01" db="EMBL/GenBank/DDBJ databases">
        <title>The Genome Sequence of Exophiala xenobiotica CBS118157.</title>
        <authorList>
            <consortium name="The Broad Institute Genomics Platform"/>
            <person name="Cuomo C."/>
            <person name="de Hoog S."/>
            <person name="Gorbushina A."/>
            <person name="Stielow B."/>
            <person name="Teixiera M."/>
            <person name="Abouelleil A."/>
            <person name="Chapman S.B."/>
            <person name="Priest M."/>
            <person name="Young S.K."/>
            <person name="Wortman J."/>
            <person name="Nusbaum C."/>
            <person name="Birren B."/>
        </authorList>
    </citation>
    <scope>NUCLEOTIDE SEQUENCE [LARGE SCALE GENOMIC DNA]</scope>
    <source>
        <strain evidence="4 5">CBS 118157</strain>
    </source>
</reference>
<name>A0A0D2EXJ0_9EURO</name>
<keyword evidence="3" id="KW-0732">Signal</keyword>
<dbReference type="PANTHER" id="PTHR40640">
    <property type="entry name" value="ANCHORED GLYCOPROTEIN, PUTATIVE (AFU_ORTHOLOGUE AFUA_8G04860)-RELATED"/>
    <property type="match status" value="1"/>
</dbReference>
<evidence type="ECO:0000256" key="2">
    <source>
        <dbReference type="SAM" id="Phobius"/>
    </source>
</evidence>
<dbReference type="AlphaFoldDB" id="A0A0D2EXJ0"/>
<dbReference type="Proteomes" id="UP000054342">
    <property type="component" value="Unassembled WGS sequence"/>
</dbReference>
<dbReference type="EMBL" id="KN847317">
    <property type="protein sequence ID" value="KIW60443.1"/>
    <property type="molecule type" value="Genomic_DNA"/>
</dbReference>
<dbReference type="OrthoDB" id="4991875at2759"/>
<evidence type="ECO:0000256" key="3">
    <source>
        <dbReference type="SAM" id="SignalP"/>
    </source>
</evidence>
<proteinExistence type="predicted"/>
<keyword evidence="2" id="KW-0472">Membrane</keyword>
<feature type="region of interest" description="Disordered" evidence="1">
    <location>
        <begin position="173"/>
        <end position="219"/>
    </location>
</feature>
<gene>
    <name evidence="4" type="ORF">PV05_00658</name>
</gene>
<feature type="signal peptide" evidence="3">
    <location>
        <begin position="1"/>
        <end position="19"/>
    </location>
</feature>
<organism evidence="4 5">
    <name type="scientific">Exophiala xenobiotica</name>
    <dbReference type="NCBI Taxonomy" id="348802"/>
    <lineage>
        <taxon>Eukaryota</taxon>
        <taxon>Fungi</taxon>
        <taxon>Dikarya</taxon>
        <taxon>Ascomycota</taxon>
        <taxon>Pezizomycotina</taxon>
        <taxon>Eurotiomycetes</taxon>
        <taxon>Chaetothyriomycetidae</taxon>
        <taxon>Chaetothyriales</taxon>
        <taxon>Herpotrichiellaceae</taxon>
        <taxon>Exophiala</taxon>
    </lineage>
</organism>
<accession>A0A0D2EXJ0</accession>
<evidence type="ECO:0000313" key="5">
    <source>
        <dbReference type="Proteomes" id="UP000054342"/>
    </source>
</evidence>
<feature type="chain" id="PRO_5002241524" evidence="3">
    <location>
        <begin position="20"/>
        <end position="243"/>
    </location>
</feature>
<feature type="transmembrane region" description="Helical" evidence="2">
    <location>
        <begin position="224"/>
        <end position="242"/>
    </location>
</feature>
<dbReference type="STRING" id="348802.A0A0D2EXJ0"/>
<keyword evidence="2" id="KW-0812">Transmembrane</keyword>